<evidence type="ECO:0000256" key="3">
    <source>
        <dbReference type="ARBA" id="ARBA00022475"/>
    </source>
</evidence>
<dbReference type="EMBL" id="CP099837">
    <property type="protein sequence ID" value="USY19136.1"/>
    <property type="molecule type" value="Genomic_DNA"/>
</dbReference>
<gene>
    <name evidence="12" type="ORF">NE857_28330</name>
</gene>
<feature type="transmembrane region" description="Helical" evidence="10">
    <location>
        <begin position="266"/>
        <end position="287"/>
    </location>
</feature>
<dbReference type="Proteomes" id="UP001055940">
    <property type="component" value="Chromosome"/>
</dbReference>
<keyword evidence="4 10" id="KW-0812">Transmembrane</keyword>
<feature type="transmembrane region" description="Helical" evidence="10">
    <location>
        <begin position="114"/>
        <end position="136"/>
    </location>
</feature>
<dbReference type="RefSeq" id="WP_254418407.1">
    <property type="nucleotide sequence ID" value="NZ_BAAAJB010000081.1"/>
</dbReference>
<comment type="subcellular location">
    <subcellularLocation>
        <location evidence="1 10">Cell membrane</location>
        <topology evidence="1 10">Multi-pass membrane protein</topology>
    </subcellularLocation>
</comment>
<protein>
    <submittedName>
        <fullName evidence="12">Na+/H+ antiporter</fullName>
    </submittedName>
</protein>
<dbReference type="NCBIfam" id="TIGR00831">
    <property type="entry name" value="a_cpa1"/>
    <property type="match status" value="1"/>
</dbReference>
<feature type="transmembrane region" description="Helical" evidence="10">
    <location>
        <begin position="31"/>
        <end position="51"/>
    </location>
</feature>
<feature type="transmembrane region" description="Helical" evidence="10">
    <location>
        <begin position="57"/>
        <end position="74"/>
    </location>
</feature>
<dbReference type="InterPro" id="IPR006153">
    <property type="entry name" value="Cation/H_exchanger_TM"/>
</dbReference>
<keyword evidence="9 10" id="KW-0739">Sodium transport</keyword>
<keyword evidence="2 10" id="KW-0813">Transport</keyword>
<dbReference type="PANTHER" id="PTHR10110:SF86">
    <property type="entry name" value="SODIUM_HYDROGEN EXCHANGER 7"/>
    <property type="match status" value="1"/>
</dbReference>
<keyword evidence="7 10" id="KW-0406">Ion transport</keyword>
<evidence type="ECO:0000313" key="13">
    <source>
        <dbReference type="Proteomes" id="UP001055940"/>
    </source>
</evidence>
<evidence type="ECO:0000256" key="9">
    <source>
        <dbReference type="ARBA" id="ARBA00023201"/>
    </source>
</evidence>
<keyword evidence="13" id="KW-1185">Reference proteome</keyword>
<feature type="transmembrane region" description="Helical" evidence="10">
    <location>
        <begin position="157"/>
        <end position="175"/>
    </location>
</feature>
<keyword evidence="8 10" id="KW-0472">Membrane</keyword>
<feature type="domain" description="Cation/H+ exchanger transmembrane" evidence="11">
    <location>
        <begin position="14"/>
        <end position="404"/>
    </location>
</feature>
<reference evidence="12" key="1">
    <citation type="submission" date="2022-06" db="EMBL/GenBank/DDBJ databases">
        <authorList>
            <person name="Ping M."/>
        </authorList>
    </citation>
    <scope>NUCLEOTIDE SEQUENCE</scope>
    <source>
        <strain evidence="12">JCM11759T</strain>
    </source>
</reference>
<proteinExistence type="inferred from homology"/>
<evidence type="ECO:0000256" key="6">
    <source>
        <dbReference type="ARBA" id="ARBA00023053"/>
    </source>
</evidence>
<evidence type="ECO:0000256" key="5">
    <source>
        <dbReference type="ARBA" id="ARBA00022989"/>
    </source>
</evidence>
<evidence type="ECO:0000256" key="2">
    <source>
        <dbReference type="ARBA" id="ARBA00022448"/>
    </source>
</evidence>
<dbReference type="Pfam" id="PF00999">
    <property type="entry name" value="Na_H_Exchanger"/>
    <property type="match status" value="1"/>
</dbReference>
<keyword evidence="10" id="KW-0050">Antiport</keyword>
<feature type="transmembrane region" description="Helical" evidence="10">
    <location>
        <begin position="235"/>
        <end position="254"/>
    </location>
</feature>
<comment type="caution">
    <text evidence="10">Lacks conserved residue(s) required for the propagation of feature annotation.</text>
</comment>
<keyword evidence="3 10" id="KW-1003">Cell membrane</keyword>
<keyword evidence="6 10" id="KW-0915">Sodium</keyword>
<feature type="transmembrane region" description="Helical" evidence="10">
    <location>
        <begin position="299"/>
        <end position="326"/>
    </location>
</feature>
<comment type="function">
    <text evidence="10">Na(+)/H(+) antiporter that extrudes sodium in exchange for external protons.</text>
</comment>
<accession>A0ABY5D7R1</accession>
<organism evidence="12 13">
    <name type="scientific">Nocardiopsis exhalans</name>
    <dbReference type="NCBI Taxonomy" id="163604"/>
    <lineage>
        <taxon>Bacteria</taxon>
        <taxon>Bacillati</taxon>
        <taxon>Actinomycetota</taxon>
        <taxon>Actinomycetes</taxon>
        <taxon>Streptosporangiales</taxon>
        <taxon>Nocardiopsidaceae</taxon>
        <taxon>Nocardiopsis</taxon>
    </lineage>
</organism>
<dbReference type="PANTHER" id="PTHR10110">
    <property type="entry name" value="SODIUM/HYDROGEN EXCHANGER"/>
    <property type="match status" value="1"/>
</dbReference>
<dbReference type="InterPro" id="IPR018422">
    <property type="entry name" value="Cation/H_exchanger_CPA1"/>
</dbReference>
<dbReference type="InterPro" id="IPR004705">
    <property type="entry name" value="Cation/H_exchanger_CPA1_bac"/>
</dbReference>
<feature type="transmembrane region" description="Helical" evidence="10">
    <location>
        <begin position="86"/>
        <end position="108"/>
    </location>
</feature>
<feature type="transmembrane region" description="Helical" evidence="10">
    <location>
        <begin position="6"/>
        <end position="24"/>
    </location>
</feature>
<evidence type="ECO:0000259" key="11">
    <source>
        <dbReference type="Pfam" id="PF00999"/>
    </source>
</evidence>
<keyword evidence="5 10" id="KW-1133">Transmembrane helix</keyword>
<evidence type="ECO:0000256" key="1">
    <source>
        <dbReference type="ARBA" id="ARBA00004651"/>
    </source>
</evidence>
<sequence length="530" mass="56462">MAVEEYVIATLVVVVAVIVGQLVAGRIRIPGAVVLVMLGMLLGVVPWMHSLSIAPEVILLVFLPPLIYNAAFFSSPKDMRDLARPIIVMSVGMTLATAFGLAAIIHLLLPDAGWPAAIALGAAIAPTDAVAASAILKRAGTPRRVLTILEGESLINDGVALTLFSLAITAMLHPLTPADAAWELGRVVVGGLVYGAVVAVVIAWARSRMPDASLQLMTVLITPFVAYIPAEMAGFSGVLAAVVAGFYLGTRGEGLLPPRVRVSGKTIWTTLVSLLEAMLFVLLGLQLDAVVRSVQEDYAFVHLVLVALAVTATAIVLRMVLMLFVVPVQRYLPGSRLDVSAFRERVAIGWSGMRGAVSLAIALSLPATLGGEEFTDRGALIFVAGAVVMGTLVGQGTSLPWLLRRLGLSDEGTRQQEFLRAEYEMDCAAVRKVDEMLTGGDVDGKTADAVRERYAKRISHVKGLLDAQEPDLGGAKEAVRNRKALLDQVTQARRDALMALYRSGEIDYDVFTRLTLDMDIRDSGSGQYGA</sequence>
<feature type="transmembrane region" description="Helical" evidence="10">
    <location>
        <begin position="187"/>
        <end position="205"/>
    </location>
</feature>
<evidence type="ECO:0000256" key="7">
    <source>
        <dbReference type="ARBA" id="ARBA00023065"/>
    </source>
</evidence>
<dbReference type="Gene3D" id="6.10.140.1330">
    <property type="match status" value="1"/>
</dbReference>
<evidence type="ECO:0000313" key="12">
    <source>
        <dbReference type="EMBL" id="USY19136.1"/>
    </source>
</evidence>
<comment type="similarity">
    <text evidence="10">Belongs to the monovalent cation:proton antiporter 1 (CPA1) transporter (TC 2.A.36) family.</text>
</comment>
<evidence type="ECO:0000256" key="4">
    <source>
        <dbReference type="ARBA" id="ARBA00022692"/>
    </source>
</evidence>
<name>A0ABY5D7R1_9ACTN</name>
<evidence type="ECO:0000256" key="8">
    <source>
        <dbReference type="ARBA" id="ARBA00023136"/>
    </source>
</evidence>
<evidence type="ECO:0000256" key="10">
    <source>
        <dbReference type="RuleBase" id="RU366002"/>
    </source>
</evidence>